<dbReference type="Pfam" id="PF00001">
    <property type="entry name" value="7tm_1"/>
    <property type="match status" value="2"/>
</dbReference>
<accession>A0A183TRZ0</accession>
<comment type="similarity">
    <text evidence="10">Belongs to the G-protein coupled receptor 1 family.</text>
</comment>
<dbReference type="PANTHER" id="PTHR24248">
    <property type="entry name" value="ADRENERGIC RECEPTOR-RELATED G-PROTEIN COUPLED RECEPTOR"/>
    <property type="match status" value="1"/>
</dbReference>
<keyword evidence="7" id="KW-1015">Disulfide bond</keyword>
<dbReference type="AlphaFoldDB" id="A0A183TRZ0"/>
<name>A0A183TRZ0_SCHSO</name>
<dbReference type="PRINTS" id="PR00237">
    <property type="entry name" value="GPCRRHODOPSN"/>
</dbReference>
<evidence type="ECO:0000256" key="4">
    <source>
        <dbReference type="ARBA" id="ARBA00022989"/>
    </source>
</evidence>
<dbReference type="Gene3D" id="1.20.1070.10">
    <property type="entry name" value="Rhodopsin 7-helix transmembrane proteins"/>
    <property type="match status" value="2"/>
</dbReference>
<evidence type="ECO:0000256" key="10">
    <source>
        <dbReference type="RuleBase" id="RU000688"/>
    </source>
</evidence>
<evidence type="ECO:0000256" key="7">
    <source>
        <dbReference type="ARBA" id="ARBA00023157"/>
    </source>
</evidence>
<evidence type="ECO:0000256" key="8">
    <source>
        <dbReference type="ARBA" id="ARBA00023170"/>
    </source>
</evidence>
<evidence type="ECO:0000256" key="9">
    <source>
        <dbReference type="ARBA" id="ARBA00023224"/>
    </source>
</evidence>
<keyword evidence="3 10" id="KW-0812">Transmembrane</keyword>
<proteinExistence type="inferred from homology"/>
<evidence type="ECO:0000256" key="6">
    <source>
        <dbReference type="ARBA" id="ARBA00023136"/>
    </source>
</evidence>
<organism evidence="14">
    <name type="scientific">Schistocephalus solidus</name>
    <name type="common">Tapeworm</name>
    <dbReference type="NCBI Taxonomy" id="70667"/>
    <lineage>
        <taxon>Eukaryota</taxon>
        <taxon>Metazoa</taxon>
        <taxon>Spiralia</taxon>
        <taxon>Lophotrochozoa</taxon>
        <taxon>Platyhelminthes</taxon>
        <taxon>Cestoda</taxon>
        <taxon>Eucestoda</taxon>
        <taxon>Diphyllobothriidea</taxon>
        <taxon>Diphyllobothriidae</taxon>
        <taxon>Schistocephalus</taxon>
    </lineage>
</organism>
<keyword evidence="6 12" id="KW-0472">Membrane</keyword>
<evidence type="ECO:0000256" key="5">
    <source>
        <dbReference type="ARBA" id="ARBA00023040"/>
    </source>
</evidence>
<comment type="subcellular location">
    <subcellularLocation>
        <location evidence="1">Cell membrane</location>
        <topology evidence="1">Multi-pass membrane protein</topology>
    </subcellularLocation>
</comment>
<dbReference type="InterPro" id="IPR000276">
    <property type="entry name" value="GPCR_Rhodpsn"/>
</dbReference>
<feature type="transmembrane region" description="Helical" evidence="12">
    <location>
        <begin position="476"/>
        <end position="495"/>
    </location>
</feature>
<evidence type="ECO:0000313" key="14">
    <source>
        <dbReference type="WBParaSite" id="SSLN_0001996401-mRNA-1"/>
    </source>
</evidence>
<keyword evidence="2" id="KW-1003">Cell membrane</keyword>
<dbReference type="GO" id="GO:0005886">
    <property type="term" value="C:plasma membrane"/>
    <property type="evidence" value="ECO:0007669"/>
    <property type="project" value="UniProtKB-SubCell"/>
</dbReference>
<keyword evidence="8 10" id="KW-0675">Receptor</keyword>
<feature type="compositionally biased region" description="Polar residues" evidence="11">
    <location>
        <begin position="179"/>
        <end position="188"/>
    </location>
</feature>
<feature type="transmembrane region" description="Helical" evidence="12">
    <location>
        <begin position="97"/>
        <end position="116"/>
    </location>
</feature>
<sequence length="519" mass="59161">LCDVWICADVLLCTVSILHLCAIAVERYLAVTSLAYLRHRSATLVLVMVGICWVLSAMVSLPARFHRARTVEEVDRVLYQGDCRINVEPGYTIYSNLLAFNLPMAFMLVVYAKIYCTARKHIRKSYIKSEKQQKQHLCLCKKQLTCCPRYVLKPEFNKSGPFFRVALTRRKSHSGLDSMEQQKSSGIGQESDRSYHRQPIVTAAAAAAMRLGATVLSTAQESDINNSHNFHNSGTAVVKPTQIIELRSSSCSSDYSIHSENFEVFFDPLSFDVEPVTYEALKRIRLENGDRTEGIHGMVKDCSLIQFADATPEKVSPMVRTSSAQIRSSNCAGARRSTSCEYISSLVETSQTTGRVTQSESGEQCSYDKVNATNFVPLTVFYRKRRQRKWIRNRQLLERKARKTLKEISIDSSDGLIRRPEEEQRLRARLEQRRERRAIRTLAIITGCFILCWLPFNLNALLSPFFGRIHPLGGSVLLWLGYLNSLLNPIIYTIFSAEFRTAFRKILCRWRTNWRGRPA</sequence>
<dbReference type="PROSITE" id="PS00237">
    <property type="entry name" value="G_PROTEIN_RECEP_F1_1"/>
    <property type="match status" value="1"/>
</dbReference>
<dbReference type="SUPFAM" id="SSF81321">
    <property type="entry name" value="Family A G protein-coupled receptor-like"/>
    <property type="match status" value="1"/>
</dbReference>
<feature type="region of interest" description="Disordered" evidence="11">
    <location>
        <begin position="174"/>
        <end position="194"/>
    </location>
</feature>
<evidence type="ECO:0000256" key="12">
    <source>
        <dbReference type="SAM" id="Phobius"/>
    </source>
</evidence>
<feature type="domain" description="G-protein coupled receptors family 1 profile" evidence="13">
    <location>
        <begin position="1"/>
        <end position="492"/>
    </location>
</feature>
<feature type="transmembrane region" description="Helical" evidence="12">
    <location>
        <begin position="6"/>
        <end position="30"/>
    </location>
</feature>
<dbReference type="GO" id="GO:0043410">
    <property type="term" value="P:positive regulation of MAPK cascade"/>
    <property type="evidence" value="ECO:0007669"/>
    <property type="project" value="TreeGrafter"/>
</dbReference>
<dbReference type="WBParaSite" id="SSLN_0001996401-mRNA-1">
    <property type="protein sequence ID" value="SSLN_0001996401-mRNA-1"/>
    <property type="gene ID" value="SSLN_0001996401"/>
</dbReference>
<evidence type="ECO:0000259" key="13">
    <source>
        <dbReference type="PROSITE" id="PS50262"/>
    </source>
</evidence>
<dbReference type="GO" id="GO:0004993">
    <property type="term" value="F:G protein-coupled serotonin receptor activity"/>
    <property type="evidence" value="ECO:0007669"/>
    <property type="project" value="UniProtKB-ARBA"/>
</dbReference>
<dbReference type="PROSITE" id="PS50262">
    <property type="entry name" value="G_PROTEIN_RECEP_F1_2"/>
    <property type="match status" value="1"/>
</dbReference>
<keyword evidence="5 10" id="KW-0297">G-protein coupled receptor</keyword>
<evidence type="ECO:0000256" key="3">
    <source>
        <dbReference type="ARBA" id="ARBA00022692"/>
    </source>
</evidence>
<protein>
    <submittedName>
        <fullName evidence="14">G_PROTEIN_RECEP_F1_2 domain-containing protein</fullName>
    </submittedName>
</protein>
<evidence type="ECO:0000256" key="1">
    <source>
        <dbReference type="ARBA" id="ARBA00004651"/>
    </source>
</evidence>
<dbReference type="PANTHER" id="PTHR24248:SF199">
    <property type="entry name" value="IP13425P-RELATED"/>
    <property type="match status" value="1"/>
</dbReference>
<feature type="transmembrane region" description="Helical" evidence="12">
    <location>
        <begin position="42"/>
        <end position="61"/>
    </location>
</feature>
<dbReference type="InterPro" id="IPR017452">
    <property type="entry name" value="GPCR_Rhodpsn_7TM"/>
</dbReference>
<feature type="transmembrane region" description="Helical" evidence="12">
    <location>
        <begin position="438"/>
        <end position="456"/>
    </location>
</feature>
<evidence type="ECO:0000256" key="2">
    <source>
        <dbReference type="ARBA" id="ARBA00022475"/>
    </source>
</evidence>
<keyword evidence="4 12" id="KW-1133">Transmembrane helix</keyword>
<keyword evidence="9 10" id="KW-0807">Transducer</keyword>
<reference evidence="14" key="1">
    <citation type="submission" date="2016-06" db="UniProtKB">
        <authorList>
            <consortium name="WormBaseParasite"/>
        </authorList>
    </citation>
    <scope>IDENTIFICATION</scope>
</reference>
<dbReference type="GO" id="GO:0071880">
    <property type="term" value="P:adenylate cyclase-activating adrenergic receptor signaling pathway"/>
    <property type="evidence" value="ECO:0007669"/>
    <property type="project" value="TreeGrafter"/>
</dbReference>
<evidence type="ECO:0000256" key="11">
    <source>
        <dbReference type="SAM" id="MobiDB-lite"/>
    </source>
</evidence>